<dbReference type="InterPro" id="IPR007632">
    <property type="entry name" value="Anoctamin"/>
</dbReference>
<proteinExistence type="inferred from homology"/>
<evidence type="ECO:0000256" key="5">
    <source>
        <dbReference type="ARBA" id="ARBA00023136"/>
    </source>
</evidence>
<feature type="transmembrane region" description="Helical" evidence="6">
    <location>
        <begin position="143"/>
        <end position="170"/>
    </location>
</feature>
<organism evidence="9 10">
    <name type="scientific">Mytilus edulis</name>
    <name type="common">Blue mussel</name>
    <dbReference type="NCBI Taxonomy" id="6550"/>
    <lineage>
        <taxon>Eukaryota</taxon>
        <taxon>Metazoa</taxon>
        <taxon>Spiralia</taxon>
        <taxon>Lophotrochozoa</taxon>
        <taxon>Mollusca</taxon>
        <taxon>Bivalvia</taxon>
        <taxon>Autobranchia</taxon>
        <taxon>Pteriomorphia</taxon>
        <taxon>Mytilida</taxon>
        <taxon>Mytiloidea</taxon>
        <taxon>Mytilidae</taxon>
        <taxon>Mytilinae</taxon>
        <taxon>Mytilus</taxon>
    </lineage>
</organism>
<comment type="caution">
    <text evidence="6">Lacks conserved residue(s) required for the propagation of feature annotation.</text>
</comment>
<evidence type="ECO:0000256" key="4">
    <source>
        <dbReference type="ARBA" id="ARBA00022989"/>
    </source>
</evidence>
<dbReference type="GO" id="GO:0005254">
    <property type="term" value="F:chloride channel activity"/>
    <property type="evidence" value="ECO:0007669"/>
    <property type="project" value="TreeGrafter"/>
</dbReference>
<feature type="domain" description="Anoctamin transmembrane" evidence="8">
    <location>
        <begin position="84"/>
        <end position="491"/>
    </location>
</feature>
<evidence type="ECO:0000256" key="1">
    <source>
        <dbReference type="ARBA" id="ARBA00004141"/>
    </source>
</evidence>
<evidence type="ECO:0000256" key="3">
    <source>
        <dbReference type="ARBA" id="ARBA00022692"/>
    </source>
</evidence>
<dbReference type="EMBL" id="CAJPWZ010001585">
    <property type="protein sequence ID" value="CAG2218074.1"/>
    <property type="molecule type" value="Genomic_DNA"/>
</dbReference>
<dbReference type="OrthoDB" id="296386at2759"/>
<feature type="compositionally biased region" description="Basic and acidic residues" evidence="7">
    <location>
        <begin position="1"/>
        <end position="16"/>
    </location>
</feature>
<comment type="similarity">
    <text evidence="2 6">Belongs to the anoctamin family.</text>
</comment>
<dbReference type="InterPro" id="IPR049452">
    <property type="entry name" value="Anoctamin_TM"/>
</dbReference>
<sequence>MILHEVSKDSKFHELNRVATSPPDTANIPPENSKDNTFHKSNRVGTPRQDSKKVGEEDVEKDHRKELNDEWTGFFPIAANDENSNIFLKLWKRQTATLASQWEVEEFSATEPERPEFYGTLRADSITEQQVLYYPMLKQLKHFVVSGLTVVFMLCVVLASVIGVIVYRVFVSIDYCSSNTAEACVLVTTIASSLLNTISILVLSKLYNLLARKLTFWENHRTQTSFDNALIIKMFAFEFVNNYSSCFYIAFFQRGVYFLNRFGEEGILGLGGNYPDSCEPDGNCMSELTFQILILTICKPLPKFFTDIVLLWVRLLWIKRLKSCWNGKVGVQEEDPVQKEDPVQLTFIQIESLKPPLDDFTMEEYTEKIIQYGFLMLFAASLPIAPLIVIITNLIDMRIDAYRLLWLYRRPVAKRAQDIGIWYIILQFVNICGVISNGCLISLTSSWGRQYDDYTRLWIVVGFEHIVFSLQFMLFYLIPDVPSRVKLRSEKRKYRMSEEPKYDRNLLEDYWKKIINRHEDERKEKKPKNQVCTMCPKLPV</sequence>
<feature type="transmembrane region" description="Helical" evidence="6">
    <location>
        <begin position="369"/>
        <end position="395"/>
    </location>
</feature>
<keyword evidence="10" id="KW-1185">Reference proteome</keyword>
<dbReference type="AlphaFoldDB" id="A0A8S3SBB5"/>
<accession>A0A8S3SBB5</accession>
<evidence type="ECO:0000313" key="9">
    <source>
        <dbReference type="EMBL" id="CAG2218074.1"/>
    </source>
</evidence>
<reference evidence="9" key="1">
    <citation type="submission" date="2021-03" db="EMBL/GenBank/DDBJ databases">
        <authorList>
            <person name="Bekaert M."/>
        </authorList>
    </citation>
    <scope>NUCLEOTIDE SEQUENCE</scope>
</reference>
<dbReference type="GO" id="GO:0005886">
    <property type="term" value="C:plasma membrane"/>
    <property type="evidence" value="ECO:0007669"/>
    <property type="project" value="TreeGrafter"/>
</dbReference>
<keyword evidence="4 6" id="KW-1133">Transmembrane helix</keyword>
<gene>
    <name evidence="9" type="ORF">MEDL_31713</name>
</gene>
<comment type="caution">
    <text evidence="9">The sequence shown here is derived from an EMBL/GenBank/DDBJ whole genome shotgun (WGS) entry which is preliminary data.</text>
</comment>
<evidence type="ECO:0000259" key="8">
    <source>
        <dbReference type="Pfam" id="PF04547"/>
    </source>
</evidence>
<evidence type="ECO:0000256" key="2">
    <source>
        <dbReference type="ARBA" id="ARBA00009671"/>
    </source>
</evidence>
<keyword evidence="3 6" id="KW-0812">Transmembrane</keyword>
<dbReference type="Pfam" id="PF04547">
    <property type="entry name" value="Anoctamin"/>
    <property type="match status" value="1"/>
</dbReference>
<evidence type="ECO:0000313" key="10">
    <source>
        <dbReference type="Proteomes" id="UP000683360"/>
    </source>
</evidence>
<feature type="transmembrane region" description="Helical" evidence="6">
    <location>
        <begin position="457"/>
        <end position="478"/>
    </location>
</feature>
<comment type="subcellular location">
    <subcellularLocation>
        <location evidence="1 6">Membrane</location>
        <topology evidence="1 6">Multi-pass membrane protein</topology>
    </subcellularLocation>
</comment>
<evidence type="ECO:0000256" key="6">
    <source>
        <dbReference type="RuleBase" id="RU280814"/>
    </source>
</evidence>
<feature type="transmembrane region" description="Helical" evidence="6">
    <location>
        <begin position="190"/>
        <end position="210"/>
    </location>
</feature>
<keyword evidence="5 6" id="KW-0472">Membrane</keyword>
<dbReference type="Proteomes" id="UP000683360">
    <property type="component" value="Unassembled WGS sequence"/>
</dbReference>
<protein>
    <recommendedName>
        <fullName evidence="6">Anoctamin</fullName>
    </recommendedName>
</protein>
<feature type="region of interest" description="Disordered" evidence="7">
    <location>
        <begin position="1"/>
        <end position="64"/>
    </location>
</feature>
<feature type="transmembrane region" description="Helical" evidence="6">
    <location>
        <begin position="230"/>
        <end position="251"/>
    </location>
</feature>
<dbReference type="PANTHER" id="PTHR12308:SF73">
    <property type="entry name" value="ANOCTAMIN"/>
    <property type="match status" value="1"/>
</dbReference>
<feature type="compositionally biased region" description="Basic and acidic residues" evidence="7">
    <location>
        <begin position="49"/>
        <end position="64"/>
    </location>
</feature>
<name>A0A8S3SBB5_MYTED</name>
<evidence type="ECO:0000256" key="7">
    <source>
        <dbReference type="SAM" id="MobiDB-lite"/>
    </source>
</evidence>
<dbReference type="PANTHER" id="PTHR12308">
    <property type="entry name" value="ANOCTAMIN"/>
    <property type="match status" value="1"/>
</dbReference>
<feature type="transmembrane region" description="Helical" evidence="6">
    <location>
        <begin position="419"/>
        <end position="445"/>
    </location>
</feature>